<dbReference type="RefSeq" id="WP_148898970.1">
    <property type="nucleotide sequence ID" value="NZ_VNHY01000002.1"/>
</dbReference>
<keyword evidence="4" id="KW-1185">Reference proteome</keyword>
<dbReference type="EMBL" id="VNHY01000002">
    <property type="protein sequence ID" value="TYP93934.1"/>
    <property type="molecule type" value="Genomic_DNA"/>
</dbReference>
<comment type="caution">
    <text evidence="3">The sequence shown here is derived from an EMBL/GenBank/DDBJ whole genome shotgun (WGS) entry which is preliminary data.</text>
</comment>
<feature type="domain" description="LysM" evidence="2">
    <location>
        <begin position="29"/>
        <end position="72"/>
    </location>
</feature>
<dbReference type="OrthoDB" id="2149800at2"/>
<dbReference type="Pfam" id="PF01476">
    <property type="entry name" value="LysM"/>
    <property type="match status" value="4"/>
</dbReference>
<evidence type="ECO:0000313" key="3">
    <source>
        <dbReference type="EMBL" id="TYP93934.1"/>
    </source>
</evidence>
<keyword evidence="3" id="KW-0449">Lipoprotein</keyword>
<accession>A0A5D3YJB5</accession>
<evidence type="ECO:0000259" key="2">
    <source>
        <dbReference type="PROSITE" id="PS51782"/>
    </source>
</evidence>
<dbReference type="InterPro" id="IPR036908">
    <property type="entry name" value="RlpA-like_sf"/>
</dbReference>
<dbReference type="AlphaFoldDB" id="A0A5D3YJB5"/>
<dbReference type="Gene3D" id="2.40.40.10">
    <property type="entry name" value="RlpA-like domain"/>
    <property type="match status" value="1"/>
</dbReference>
<evidence type="ECO:0000256" key="1">
    <source>
        <dbReference type="SAM" id="SignalP"/>
    </source>
</evidence>
<dbReference type="SUPFAM" id="SSF50685">
    <property type="entry name" value="Barwin-like endoglucanases"/>
    <property type="match status" value="1"/>
</dbReference>
<dbReference type="CDD" id="cd22268">
    <property type="entry name" value="DPBB_RlpA-like"/>
    <property type="match status" value="1"/>
</dbReference>
<organism evidence="3 4">
    <name type="scientific">Fodinibius salinus</name>
    <dbReference type="NCBI Taxonomy" id="860790"/>
    <lineage>
        <taxon>Bacteria</taxon>
        <taxon>Pseudomonadati</taxon>
        <taxon>Balneolota</taxon>
        <taxon>Balneolia</taxon>
        <taxon>Balneolales</taxon>
        <taxon>Balneolaceae</taxon>
        <taxon>Fodinibius</taxon>
    </lineage>
</organism>
<dbReference type="SUPFAM" id="SSF54106">
    <property type="entry name" value="LysM domain"/>
    <property type="match status" value="3"/>
</dbReference>
<gene>
    <name evidence="3" type="ORF">LX73_1651</name>
</gene>
<dbReference type="CDD" id="cd00118">
    <property type="entry name" value="LysM"/>
    <property type="match status" value="3"/>
</dbReference>
<dbReference type="InterPro" id="IPR036779">
    <property type="entry name" value="LysM_dom_sf"/>
</dbReference>
<dbReference type="SMART" id="SM00257">
    <property type="entry name" value="LysM"/>
    <property type="match status" value="4"/>
</dbReference>
<feature type="chain" id="PRO_5023061987" evidence="1">
    <location>
        <begin position="27"/>
        <end position="371"/>
    </location>
</feature>
<feature type="domain" description="LysM" evidence="2">
    <location>
        <begin position="149"/>
        <end position="192"/>
    </location>
</feature>
<dbReference type="PROSITE" id="PS51782">
    <property type="entry name" value="LYSM"/>
    <property type="match status" value="4"/>
</dbReference>
<name>A0A5D3YJB5_9BACT</name>
<dbReference type="PANTHER" id="PTHR33734">
    <property type="entry name" value="LYSM DOMAIN-CONTAINING GPI-ANCHORED PROTEIN 2"/>
    <property type="match status" value="1"/>
</dbReference>
<dbReference type="PANTHER" id="PTHR33734:SF22">
    <property type="entry name" value="MEMBRANE-BOUND LYTIC MUREIN TRANSGLYCOSYLASE D"/>
    <property type="match status" value="1"/>
</dbReference>
<sequence>MSYQKILITIFCIGFLTVGASSCVLAQGTSHTVQEGETLFSIAQQYDVTVQQVKGWNSLTNNNLSVGQELIIRDNTPTDKNQLTHTVKANETLFSISKSYNVSIAEIKSWNNLSSNQLAVGQKLTIYPAEKKSSNESSIVVDEPSDQNTYYTVKNGDTLYRIAQQHRMTVEELKKLNNLASNTIRVGQELTVRDTGTDVPPSVAEAVGSAPQGKFISYEISNSSEGLQDILDKFNMDKQEFKALNTGTNINSLRSGQTVTVLAPPTKVHKNPFLDRLSLQNLGSASVTKYDTTAKAHPTTNGELYNPDALTAAHSNMALGSVVFIRNPANGIGIFVRINDRTSGNALKLSDAAWESLDLSSSSPQITIYQQ</sequence>
<reference evidence="3 4" key="1">
    <citation type="submission" date="2019-07" db="EMBL/GenBank/DDBJ databases">
        <title>Genomic Encyclopedia of Archaeal and Bacterial Type Strains, Phase II (KMG-II): from individual species to whole genera.</title>
        <authorList>
            <person name="Goeker M."/>
        </authorList>
    </citation>
    <scope>NUCLEOTIDE SEQUENCE [LARGE SCALE GENOMIC DNA]</scope>
    <source>
        <strain evidence="3 4">DSM 21935</strain>
    </source>
</reference>
<dbReference type="PROSITE" id="PS51257">
    <property type="entry name" value="PROKAR_LIPOPROTEIN"/>
    <property type="match status" value="1"/>
</dbReference>
<protein>
    <submittedName>
        <fullName evidence="3">Rare lipoprotein A</fullName>
    </submittedName>
</protein>
<proteinExistence type="predicted"/>
<dbReference type="Proteomes" id="UP000324595">
    <property type="component" value="Unassembled WGS sequence"/>
</dbReference>
<evidence type="ECO:0000313" key="4">
    <source>
        <dbReference type="Proteomes" id="UP000324595"/>
    </source>
</evidence>
<keyword evidence="1" id="KW-0732">Signal</keyword>
<dbReference type="InterPro" id="IPR018392">
    <property type="entry name" value="LysM"/>
</dbReference>
<feature type="signal peptide" evidence="1">
    <location>
        <begin position="1"/>
        <end position="26"/>
    </location>
</feature>
<feature type="domain" description="LysM" evidence="2">
    <location>
        <begin position="216"/>
        <end position="261"/>
    </location>
</feature>
<dbReference type="Gene3D" id="3.10.350.10">
    <property type="entry name" value="LysM domain"/>
    <property type="match status" value="3"/>
</dbReference>
<feature type="domain" description="LysM" evidence="2">
    <location>
        <begin position="83"/>
        <end position="126"/>
    </location>
</feature>